<dbReference type="InterPro" id="IPR036388">
    <property type="entry name" value="WH-like_DNA-bd_sf"/>
</dbReference>
<dbReference type="Proteomes" id="UP000238811">
    <property type="component" value="Unassembled WGS sequence"/>
</dbReference>
<evidence type="ECO:0000313" key="1">
    <source>
        <dbReference type="EMBL" id="PRN00154.1"/>
    </source>
</evidence>
<dbReference type="AlphaFoldDB" id="A0A2S9TMT8"/>
<gene>
    <name evidence="1" type="ORF">CJ668_07825</name>
</gene>
<accession>A0A2S9TMT8</accession>
<reference evidence="1 2" key="1">
    <citation type="submission" date="2017-09" db="EMBL/GenBank/DDBJ databases">
        <title>Reassesment of A. cryaerophilus.</title>
        <authorList>
            <person name="Perez-Cataluna A."/>
            <person name="Collado L."/>
            <person name="Salgado O."/>
            <person name="Lefinanco V."/>
            <person name="Figueras M.J."/>
        </authorList>
    </citation>
    <scope>NUCLEOTIDE SEQUENCE [LARGE SCALE GENOMIC DNA]</scope>
    <source>
        <strain evidence="1 2">LMG 10229</strain>
    </source>
</reference>
<name>A0A2S9TMT8_9BACT</name>
<evidence type="ECO:0000313" key="2">
    <source>
        <dbReference type="Proteomes" id="UP000238811"/>
    </source>
</evidence>
<proteinExistence type="predicted"/>
<protein>
    <submittedName>
        <fullName evidence="1">Uncharacterized protein</fullName>
    </submittedName>
</protein>
<comment type="caution">
    <text evidence="1">The sequence shown here is derived from an EMBL/GenBank/DDBJ whole genome shotgun (WGS) entry which is preliminary data.</text>
</comment>
<dbReference type="Gene3D" id="1.10.10.10">
    <property type="entry name" value="Winged helix-like DNA-binding domain superfamily/Winged helix DNA-binding domain"/>
    <property type="match status" value="1"/>
</dbReference>
<dbReference type="EMBL" id="NXGD01000008">
    <property type="protein sequence ID" value="PRN00154.1"/>
    <property type="molecule type" value="Genomic_DNA"/>
</dbReference>
<sequence>MSSLYSKLSVLKDDEDFFLNSRTNKTIKEIQKELNITIDEAMVLSIIMSYQIQDTYSTSFDTLKKDFKLQSDEYLKYLNIAYKLEKKGFIALAEERRR</sequence>
<organism evidence="1 2">
    <name type="scientific">Aliarcobacter cryaerophilus</name>
    <dbReference type="NCBI Taxonomy" id="28198"/>
    <lineage>
        <taxon>Bacteria</taxon>
        <taxon>Pseudomonadati</taxon>
        <taxon>Campylobacterota</taxon>
        <taxon>Epsilonproteobacteria</taxon>
        <taxon>Campylobacterales</taxon>
        <taxon>Arcobacteraceae</taxon>
        <taxon>Aliarcobacter</taxon>
    </lineage>
</organism>